<dbReference type="PROSITE" id="PS51464">
    <property type="entry name" value="SIS"/>
    <property type="match status" value="1"/>
</dbReference>
<evidence type="ECO:0000259" key="4">
    <source>
        <dbReference type="PROSITE" id="PS51071"/>
    </source>
</evidence>
<keyword evidence="1" id="KW-0805">Transcription regulation</keyword>
<evidence type="ECO:0000313" key="6">
    <source>
        <dbReference type="EMBL" id="MVA74596.1"/>
    </source>
</evidence>
<dbReference type="Proteomes" id="UP000435304">
    <property type="component" value="Unassembled WGS sequence"/>
</dbReference>
<keyword evidence="2" id="KW-0238">DNA-binding</keyword>
<dbReference type="Pfam" id="PF01380">
    <property type="entry name" value="SIS"/>
    <property type="match status" value="1"/>
</dbReference>
<dbReference type="InterPro" id="IPR047640">
    <property type="entry name" value="RpiR-like"/>
</dbReference>
<dbReference type="Gene3D" id="3.40.50.10490">
    <property type="entry name" value="Glucose-6-phosphate isomerase like protein, domain 1"/>
    <property type="match status" value="1"/>
</dbReference>
<dbReference type="PANTHER" id="PTHR30514">
    <property type="entry name" value="GLUCOKINASE"/>
    <property type="match status" value="1"/>
</dbReference>
<reference evidence="6 7" key="1">
    <citation type="submission" date="2019-12" db="EMBL/GenBank/DDBJ databases">
        <title>Auraticoccus cholistani sp. nov., an actinomycete isolated from soil of Cholistan desert.</title>
        <authorList>
            <person name="Cheema M.T."/>
        </authorList>
    </citation>
    <scope>NUCLEOTIDE SEQUENCE [LARGE SCALE GENOMIC DNA]</scope>
    <source>
        <strain evidence="6 7">F435</strain>
    </source>
</reference>
<dbReference type="SUPFAM" id="SSF46689">
    <property type="entry name" value="Homeodomain-like"/>
    <property type="match status" value="1"/>
</dbReference>
<dbReference type="PROSITE" id="PS51071">
    <property type="entry name" value="HTH_RPIR"/>
    <property type="match status" value="1"/>
</dbReference>
<keyword evidence="3" id="KW-0804">Transcription</keyword>
<protein>
    <submittedName>
        <fullName evidence="6">SIS domain-containing protein</fullName>
    </submittedName>
</protein>
<evidence type="ECO:0000256" key="3">
    <source>
        <dbReference type="ARBA" id="ARBA00023163"/>
    </source>
</evidence>
<dbReference type="InterPro" id="IPR000281">
    <property type="entry name" value="HTH_RpiR"/>
</dbReference>
<dbReference type="Gene3D" id="1.10.10.10">
    <property type="entry name" value="Winged helix-like DNA-binding domain superfamily/Winged helix DNA-binding domain"/>
    <property type="match status" value="1"/>
</dbReference>
<dbReference type="SUPFAM" id="SSF53697">
    <property type="entry name" value="SIS domain"/>
    <property type="match status" value="1"/>
</dbReference>
<dbReference type="AlphaFoldDB" id="A0A6A9UNZ5"/>
<dbReference type="InterPro" id="IPR035472">
    <property type="entry name" value="RpiR-like_SIS"/>
</dbReference>
<dbReference type="CDD" id="cd05013">
    <property type="entry name" value="SIS_RpiR"/>
    <property type="match status" value="1"/>
</dbReference>
<evidence type="ECO:0000256" key="2">
    <source>
        <dbReference type="ARBA" id="ARBA00023125"/>
    </source>
</evidence>
<feature type="domain" description="HTH rpiR-type" evidence="4">
    <location>
        <begin position="11"/>
        <end position="87"/>
    </location>
</feature>
<dbReference type="PANTHER" id="PTHR30514:SF1">
    <property type="entry name" value="HTH-TYPE TRANSCRIPTIONAL REGULATOR HEXR-RELATED"/>
    <property type="match status" value="1"/>
</dbReference>
<dbReference type="InterPro" id="IPR036388">
    <property type="entry name" value="WH-like_DNA-bd_sf"/>
</dbReference>
<evidence type="ECO:0000259" key="5">
    <source>
        <dbReference type="PROSITE" id="PS51464"/>
    </source>
</evidence>
<dbReference type="RefSeq" id="WP_156607103.1">
    <property type="nucleotide sequence ID" value="NZ_WPCU01000002.1"/>
</dbReference>
<gene>
    <name evidence="6" type="ORF">GC722_00880</name>
</gene>
<feature type="domain" description="SIS" evidence="5">
    <location>
        <begin position="136"/>
        <end position="276"/>
    </location>
</feature>
<dbReference type="InterPro" id="IPR009057">
    <property type="entry name" value="Homeodomain-like_sf"/>
</dbReference>
<dbReference type="GO" id="GO:1901135">
    <property type="term" value="P:carbohydrate derivative metabolic process"/>
    <property type="evidence" value="ECO:0007669"/>
    <property type="project" value="InterPro"/>
</dbReference>
<dbReference type="InterPro" id="IPR001347">
    <property type="entry name" value="SIS_dom"/>
</dbReference>
<dbReference type="Pfam" id="PF01418">
    <property type="entry name" value="HTH_6"/>
    <property type="match status" value="1"/>
</dbReference>
<accession>A0A6A9UNZ5</accession>
<dbReference type="EMBL" id="WPCU01000002">
    <property type="protein sequence ID" value="MVA74596.1"/>
    <property type="molecule type" value="Genomic_DNA"/>
</dbReference>
<dbReference type="GO" id="GO:0097367">
    <property type="term" value="F:carbohydrate derivative binding"/>
    <property type="evidence" value="ECO:0007669"/>
    <property type="project" value="InterPro"/>
</dbReference>
<proteinExistence type="predicted"/>
<sequence length="303" mass="31633">MSSTSSATRPPLVLAELRRILPTLPASVQRTAETVIADPVGSVSGTINELAAASGTSPSAVSRLCRRLGVDGYPALRIAVLADASRGEASAWELDISRSISADDPLEDVAAILGAAQSRAVHDTLAGLDLDAVRAVAHRVADARRVHVYGVSGSAIMAAELQLRLQRIGVPIWAYSDVHEGLTAAALLGPRDVAVAISCTGSTVETIDMLRCAAQHGAVTAAITGARTSPLAEHAQHLLLTVTEETTFREGPLAARFSELTVVELLYLAVAQLSADHTAELLTATAEAVRGHHVAPRTRTTSR</sequence>
<name>A0A6A9UNZ5_9ACTN</name>
<dbReference type="InterPro" id="IPR046348">
    <property type="entry name" value="SIS_dom_sf"/>
</dbReference>
<dbReference type="GO" id="GO:0003700">
    <property type="term" value="F:DNA-binding transcription factor activity"/>
    <property type="evidence" value="ECO:0007669"/>
    <property type="project" value="InterPro"/>
</dbReference>
<evidence type="ECO:0000313" key="7">
    <source>
        <dbReference type="Proteomes" id="UP000435304"/>
    </source>
</evidence>
<dbReference type="GO" id="GO:0003677">
    <property type="term" value="F:DNA binding"/>
    <property type="evidence" value="ECO:0007669"/>
    <property type="project" value="UniProtKB-KW"/>
</dbReference>
<keyword evidence="7" id="KW-1185">Reference proteome</keyword>
<evidence type="ECO:0000256" key="1">
    <source>
        <dbReference type="ARBA" id="ARBA00023015"/>
    </source>
</evidence>
<comment type="caution">
    <text evidence="6">The sequence shown here is derived from an EMBL/GenBank/DDBJ whole genome shotgun (WGS) entry which is preliminary data.</text>
</comment>
<organism evidence="6 7">
    <name type="scientific">Auraticoccus cholistanensis</name>
    <dbReference type="NCBI Taxonomy" id="2656650"/>
    <lineage>
        <taxon>Bacteria</taxon>
        <taxon>Bacillati</taxon>
        <taxon>Actinomycetota</taxon>
        <taxon>Actinomycetes</taxon>
        <taxon>Propionibacteriales</taxon>
        <taxon>Propionibacteriaceae</taxon>
        <taxon>Auraticoccus</taxon>
    </lineage>
</organism>